<reference evidence="6 7" key="1">
    <citation type="submission" date="2017-08" db="EMBL/GenBank/DDBJ databases">
        <title>Infants hospitalized years apart are colonized by the same room-sourced microbial strains.</title>
        <authorList>
            <person name="Brooks B."/>
            <person name="Olm M.R."/>
            <person name="Firek B.A."/>
            <person name="Baker R."/>
            <person name="Thomas B.C."/>
            <person name="Morowitz M.J."/>
            <person name="Banfield J.F."/>
        </authorList>
    </citation>
    <scope>NUCLEOTIDE SEQUENCE [LARGE SCALE GENOMIC DNA]</scope>
    <source>
        <strain evidence="6">S2_005_002_R2_34</strain>
    </source>
</reference>
<evidence type="ECO:0000313" key="6">
    <source>
        <dbReference type="EMBL" id="PZQ47944.1"/>
    </source>
</evidence>
<dbReference type="Gene3D" id="1.10.8.590">
    <property type="match status" value="1"/>
</dbReference>
<comment type="similarity">
    <text evidence="1">Belongs to the class IV-like SAM-binding methyltransferase superfamily. RNA methyltransferase TrmH family.</text>
</comment>
<organism evidence="6 7">
    <name type="scientific">Rhodovulum sulfidophilum</name>
    <name type="common">Rhodobacter sulfidophilus</name>
    <dbReference type="NCBI Taxonomy" id="35806"/>
    <lineage>
        <taxon>Bacteria</taxon>
        <taxon>Pseudomonadati</taxon>
        <taxon>Pseudomonadota</taxon>
        <taxon>Alphaproteobacteria</taxon>
        <taxon>Rhodobacterales</taxon>
        <taxon>Paracoccaceae</taxon>
        <taxon>Rhodovulum</taxon>
    </lineage>
</organism>
<keyword evidence="2 6" id="KW-0489">Methyltransferase</keyword>
<dbReference type="CDD" id="cd18093">
    <property type="entry name" value="SpoU-like_TrmJ"/>
    <property type="match status" value="1"/>
</dbReference>
<dbReference type="GO" id="GO:0003723">
    <property type="term" value="F:RNA binding"/>
    <property type="evidence" value="ECO:0007669"/>
    <property type="project" value="InterPro"/>
</dbReference>
<evidence type="ECO:0000256" key="2">
    <source>
        <dbReference type="ARBA" id="ARBA00022603"/>
    </source>
</evidence>
<evidence type="ECO:0000256" key="4">
    <source>
        <dbReference type="ARBA" id="ARBA00022691"/>
    </source>
</evidence>
<dbReference type="EMBL" id="QFPW01000014">
    <property type="protein sequence ID" value="PZQ47944.1"/>
    <property type="molecule type" value="Genomic_DNA"/>
</dbReference>
<dbReference type="PANTHER" id="PTHR42786">
    <property type="entry name" value="TRNA/RRNA METHYLTRANSFERASE"/>
    <property type="match status" value="1"/>
</dbReference>
<proteinExistence type="inferred from homology"/>
<dbReference type="PANTHER" id="PTHR42786:SF7">
    <property type="entry name" value="TRNA_RRNA METHYLTRANSFERASE SPOU TYPE DOMAIN-CONTAINING PROTEIN"/>
    <property type="match status" value="1"/>
</dbReference>
<keyword evidence="4" id="KW-0949">S-adenosyl-L-methionine</keyword>
<dbReference type="AlphaFoldDB" id="A0A2W5N4B4"/>
<dbReference type="PIRSF" id="PIRSF004808">
    <property type="entry name" value="LasT"/>
    <property type="match status" value="1"/>
</dbReference>
<evidence type="ECO:0000256" key="3">
    <source>
        <dbReference type="ARBA" id="ARBA00022679"/>
    </source>
</evidence>
<protein>
    <submittedName>
        <fullName evidence="6">RNA methyltransferase</fullName>
    </submittedName>
</protein>
<evidence type="ECO:0000256" key="1">
    <source>
        <dbReference type="ARBA" id="ARBA00007228"/>
    </source>
</evidence>
<evidence type="ECO:0000313" key="7">
    <source>
        <dbReference type="Proteomes" id="UP000249185"/>
    </source>
</evidence>
<dbReference type="InterPro" id="IPR029028">
    <property type="entry name" value="Alpha/beta_knot_MTases"/>
</dbReference>
<dbReference type="GO" id="GO:0002128">
    <property type="term" value="P:tRNA nucleoside ribose methylation"/>
    <property type="evidence" value="ECO:0007669"/>
    <property type="project" value="TreeGrafter"/>
</dbReference>
<comment type="caution">
    <text evidence="6">The sequence shown here is derived from an EMBL/GenBank/DDBJ whole genome shotgun (WGS) entry which is preliminary data.</text>
</comment>
<dbReference type="GO" id="GO:0005829">
    <property type="term" value="C:cytosol"/>
    <property type="evidence" value="ECO:0007669"/>
    <property type="project" value="TreeGrafter"/>
</dbReference>
<dbReference type="GO" id="GO:0008173">
    <property type="term" value="F:RNA methyltransferase activity"/>
    <property type="evidence" value="ECO:0007669"/>
    <property type="project" value="InterPro"/>
</dbReference>
<accession>A0A2W5N4B4</accession>
<evidence type="ECO:0000259" key="5">
    <source>
        <dbReference type="Pfam" id="PF00588"/>
    </source>
</evidence>
<keyword evidence="3 6" id="KW-0808">Transferase</keyword>
<dbReference type="InterPro" id="IPR001537">
    <property type="entry name" value="SpoU_MeTrfase"/>
</dbReference>
<feature type="domain" description="tRNA/rRNA methyltransferase SpoU type" evidence="5">
    <location>
        <begin position="19"/>
        <end position="169"/>
    </location>
</feature>
<sequence length="258" mass="27702">METETGSAGGSAGGTAGPVFVLVAPQMGENIGAAARAMWNFGLDRMRLVSPRDGWPNPRAEAMASGAARVLDRVSVHETTNDACADLSFVFATTARERALTRHVMTPAQAMAEARAMIAAGEKVGVLFGPERAGLENADIVRSNAVITVPVNPAFASLNLGQTALLVAYEWMRQADETPPASYALAGAERATRIEVEKFLEHLVDRLDAVGFFFPDHKRDSMVAHLENLFRRAPLTDADIRTLHGIIRALAVKVPGRK</sequence>
<dbReference type="InterPro" id="IPR004384">
    <property type="entry name" value="RNA_MeTrfase_TrmJ/LasT"/>
</dbReference>
<name>A0A2W5N4B4_RHOSU</name>
<dbReference type="SUPFAM" id="SSF75217">
    <property type="entry name" value="alpha/beta knot"/>
    <property type="match status" value="1"/>
</dbReference>
<dbReference type="Gene3D" id="3.40.1280.10">
    <property type="match status" value="1"/>
</dbReference>
<dbReference type="Proteomes" id="UP000249185">
    <property type="component" value="Unassembled WGS sequence"/>
</dbReference>
<gene>
    <name evidence="6" type="ORF">DI556_15720</name>
</gene>
<dbReference type="InterPro" id="IPR029026">
    <property type="entry name" value="tRNA_m1G_MTases_N"/>
</dbReference>
<dbReference type="Pfam" id="PF00588">
    <property type="entry name" value="SpoU_methylase"/>
    <property type="match status" value="1"/>
</dbReference>